<organism evidence="1 2">
    <name type="scientific">Blautia producta</name>
    <dbReference type="NCBI Taxonomy" id="33035"/>
    <lineage>
        <taxon>Bacteria</taxon>
        <taxon>Bacillati</taxon>
        <taxon>Bacillota</taxon>
        <taxon>Clostridia</taxon>
        <taxon>Lachnospirales</taxon>
        <taxon>Lachnospiraceae</taxon>
        <taxon>Blautia</taxon>
    </lineage>
</organism>
<dbReference type="EMBL" id="CP136422">
    <property type="protein sequence ID" value="WPX72179.1"/>
    <property type="molecule type" value="Genomic_DNA"/>
</dbReference>
<keyword evidence="2" id="KW-1185">Reference proteome</keyword>
<proteinExistence type="predicted"/>
<protein>
    <submittedName>
        <fullName evidence="1">Uncharacterized protein</fullName>
    </submittedName>
</protein>
<sequence>MDYEELYIKYQALSKDLKDKTSLVQRLQKSVNKEIETGDLKSFDKDMELLQEACKEQLKILEAVKALAAEFDRRAYFEGGDFAEQMLAYCADNGVDVKGEFPVYEMFPYRVRFDMENLDIYMDRKKVQCMRPLSFVQRIKTGQDKLMKASFNAATFVNELAEAYDLAVLKQGKRPEADLYLTRLYKFLAPMGRFRRDYDQQSYAFDLARLYSSDVEETRDGRRFQFGPSKNINQAIRILDQDGQEQYLATIRFFK</sequence>
<evidence type="ECO:0000313" key="2">
    <source>
        <dbReference type="Proteomes" id="UP001325248"/>
    </source>
</evidence>
<dbReference type="Proteomes" id="UP001325248">
    <property type="component" value="Chromosome"/>
</dbReference>
<accession>A0ABZ0U7V3</accession>
<gene>
    <name evidence="1" type="ORF">BLCOC_05030</name>
</gene>
<evidence type="ECO:0000313" key="1">
    <source>
        <dbReference type="EMBL" id="WPX72179.1"/>
    </source>
</evidence>
<reference evidence="1" key="1">
    <citation type="submission" date="2023-10" db="EMBL/GenBank/DDBJ databases">
        <title>Genome sequence of Blautia coccoides DSM 935.</title>
        <authorList>
            <person name="Boeer T."/>
            <person name="Bengelsdorf F.R."/>
            <person name="Daniel R."/>
            <person name="Poehlein A."/>
        </authorList>
    </citation>
    <scope>NUCLEOTIDE SEQUENCE [LARGE SCALE GENOMIC DNA]</scope>
    <source>
        <strain evidence="1">DSM 935</strain>
    </source>
</reference>
<name>A0ABZ0U7V3_9FIRM</name>